<dbReference type="Proteomes" id="UP001626550">
    <property type="component" value="Unassembled WGS sequence"/>
</dbReference>
<accession>A0ABD2Q198</accession>
<gene>
    <name evidence="2" type="ORF">Ciccas_008919</name>
</gene>
<evidence type="ECO:0000313" key="2">
    <source>
        <dbReference type="EMBL" id="KAL3312491.1"/>
    </source>
</evidence>
<organism evidence="2 3">
    <name type="scientific">Cichlidogyrus casuarinus</name>
    <dbReference type="NCBI Taxonomy" id="1844966"/>
    <lineage>
        <taxon>Eukaryota</taxon>
        <taxon>Metazoa</taxon>
        <taxon>Spiralia</taxon>
        <taxon>Lophotrochozoa</taxon>
        <taxon>Platyhelminthes</taxon>
        <taxon>Monogenea</taxon>
        <taxon>Monopisthocotylea</taxon>
        <taxon>Dactylogyridea</taxon>
        <taxon>Ancyrocephalidae</taxon>
        <taxon>Cichlidogyrus</taxon>
    </lineage>
</organism>
<evidence type="ECO:0000256" key="1">
    <source>
        <dbReference type="SAM" id="MobiDB-lite"/>
    </source>
</evidence>
<feature type="compositionally biased region" description="Low complexity" evidence="1">
    <location>
        <begin position="62"/>
        <end position="74"/>
    </location>
</feature>
<dbReference type="AlphaFoldDB" id="A0ABD2Q198"/>
<evidence type="ECO:0000313" key="3">
    <source>
        <dbReference type="Proteomes" id="UP001626550"/>
    </source>
</evidence>
<dbReference type="EMBL" id="JBJKFK010001678">
    <property type="protein sequence ID" value="KAL3312491.1"/>
    <property type="molecule type" value="Genomic_DNA"/>
</dbReference>
<sequence length="86" mass="10042">MVRRQGRLVLGYKLLIPDRLIHYCSIQAHSDVAQVIRQRILLRKRKELRKFQNDIPDSTTGSLSDLSPNPLPSDKNFKIPRELTYI</sequence>
<name>A0ABD2Q198_9PLAT</name>
<proteinExistence type="predicted"/>
<feature type="region of interest" description="Disordered" evidence="1">
    <location>
        <begin position="53"/>
        <end position="86"/>
    </location>
</feature>
<protein>
    <submittedName>
        <fullName evidence="2">Uncharacterized protein</fullName>
    </submittedName>
</protein>
<reference evidence="2 3" key="1">
    <citation type="submission" date="2024-11" db="EMBL/GenBank/DDBJ databases">
        <title>Adaptive evolution of stress response genes in parasites aligns with host niche diversity.</title>
        <authorList>
            <person name="Hahn C."/>
            <person name="Resl P."/>
        </authorList>
    </citation>
    <scope>NUCLEOTIDE SEQUENCE [LARGE SCALE GENOMIC DNA]</scope>
    <source>
        <strain evidence="2">EGGRZ-B1_66</strain>
        <tissue evidence="2">Body</tissue>
    </source>
</reference>
<keyword evidence="3" id="KW-1185">Reference proteome</keyword>
<comment type="caution">
    <text evidence="2">The sequence shown here is derived from an EMBL/GenBank/DDBJ whole genome shotgun (WGS) entry which is preliminary data.</text>
</comment>
<feature type="compositionally biased region" description="Basic and acidic residues" evidence="1">
    <location>
        <begin position="75"/>
        <end position="86"/>
    </location>
</feature>